<dbReference type="PRINTS" id="PR00081">
    <property type="entry name" value="GDHRDH"/>
</dbReference>
<dbReference type="PANTHER" id="PTHR43639:SF1">
    <property type="entry name" value="SHORT-CHAIN DEHYDROGENASE_REDUCTASE FAMILY PROTEIN"/>
    <property type="match status" value="1"/>
</dbReference>
<accession>A0A5J5J0Q1</accession>
<keyword evidence="2" id="KW-0560">Oxidoreductase</keyword>
<evidence type="ECO:0000259" key="3">
    <source>
        <dbReference type="SMART" id="SM00822"/>
    </source>
</evidence>
<dbReference type="SUPFAM" id="SSF51735">
    <property type="entry name" value="NAD(P)-binding Rossmann-fold domains"/>
    <property type="match status" value="1"/>
</dbReference>
<gene>
    <name evidence="4" type="ORF">F6B43_16440</name>
</gene>
<dbReference type="Proteomes" id="UP000325827">
    <property type="component" value="Unassembled WGS sequence"/>
</dbReference>
<evidence type="ECO:0000256" key="2">
    <source>
        <dbReference type="ARBA" id="ARBA00023002"/>
    </source>
</evidence>
<dbReference type="InterPro" id="IPR057326">
    <property type="entry name" value="KR_dom"/>
</dbReference>
<reference evidence="5" key="1">
    <citation type="submission" date="2019-09" db="EMBL/GenBank/DDBJ databases">
        <title>Mumia zhuanghuii sp. nov. isolated from the intestinal contents of plateau pika (Ochotona curzoniae) in the Qinghai-Tibet plateau of China.</title>
        <authorList>
            <person name="Tian Z."/>
        </authorList>
    </citation>
    <scope>NUCLEOTIDE SEQUENCE [LARGE SCALE GENOMIC DNA]</scope>
    <source>
        <strain evidence="5">JCM 30598</strain>
    </source>
</reference>
<organism evidence="4 5">
    <name type="scientific">Microbacterium rhizomatis</name>
    <dbReference type="NCBI Taxonomy" id="1631477"/>
    <lineage>
        <taxon>Bacteria</taxon>
        <taxon>Bacillati</taxon>
        <taxon>Actinomycetota</taxon>
        <taxon>Actinomycetes</taxon>
        <taxon>Micrococcales</taxon>
        <taxon>Microbacteriaceae</taxon>
        <taxon>Microbacterium</taxon>
    </lineage>
</organism>
<evidence type="ECO:0000313" key="4">
    <source>
        <dbReference type="EMBL" id="KAA9105949.1"/>
    </source>
</evidence>
<dbReference type="PANTHER" id="PTHR43639">
    <property type="entry name" value="OXIDOREDUCTASE, SHORT-CHAIN DEHYDROGENASE/REDUCTASE FAMILY (AFU_ORTHOLOGUE AFUA_5G02870)"/>
    <property type="match status" value="1"/>
</dbReference>
<comment type="caution">
    <text evidence="4">The sequence shown here is derived from an EMBL/GenBank/DDBJ whole genome shotgun (WGS) entry which is preliminary data.</text>
</comment>
<dbReference type="PROSITE" id="PS00061">
    <property type="entry name" value="ADH_SHORT"/>
    <property type="match status" value="1"/>
</dbReference>
<dbReference type="InterPro" id="IPR036291">
    <property type="entry name" value="NAD(P)-bd_dom_sf"/>
</dbReference>
<dbReference type="Pfam" id="PF13561">
    <property type="entry name" value="adh_short_C2"/>
    <property type="match status" value="1"/>
</dbReference>
<evidence type="ECO:0000256" key="1">
    <source>
        <dbReference type="ARBA" id="ARBA00006484"/>
    </source>
</evidence>
<dbReference type="PRINTS" id="PR00080">
    <property type="entry name" value="SDRFAMILY"/>
</dbReference>
<dbReference type="GO" id="GO:0016491">
    <property type="term" value="F:oxidoreductase activity"/>
    <property type="evidence" value="ECO:0007669"/>
    <property type="project" value="UniProtKB-KW"/>
</dbReference>
<comment type="similarity">
    <text evidence="1">Belongs to the short-chain dehydrogenases/reductases (SDR) family.</text>
</comment>
<dbReference type="AlphaFoldDB" id="A0A5J5J0Q1"/>
<protein>
    <submittedName>
        <fullName evidence="4">SDR family oxidoreductase</fullName>
    </submittedName>
</protein>
<evidence type="ECO:0000313" key="5">
    <source>
        <dbReference type="Proteomes" id="UP000325827"/>
    </source>
</evidence>
<dbReference type="SMART" id="SM00822">
    <property type="entry name" value="PKS_KR"/>
    <property type="match status" value="1"/>
</dbReference>
<sequence>MKMSQGRGLAVVTGATGGIGAAICLRLQADGYGIIAEYRSSHEKAGELGDHIRGRGTFFKAVCSDLSTPDGVKAVVRAVRETLDDHPEYELRALINNAAKLLGPAFGEATVEQFDHYMAVNVRAPYFLCQELSPLMTAGSSIVNISSASAHFSSPGDIIYAMSKTALESLTRNMAEAIAGQGLRVNSVIPGFTDNGHPEFHDPSALEYMSSFSVLGGVADPQVVADAVSFLVSDRANRTTGTALDVTGGSTVGARKRSVSSVRQFTEK</sequence>
<dbReference type="CDD" id="cd05233">
    <property type="entry name" value="SDR_c"/>
    <property type="match status" value="1"/>
</dbReference>
<name>A0A5J5J0Q1_9MICO</name>
<proteinExistence type="inferred from homology"/>
<dbReference type="EMBL" id="VYSA01000004">
    <property type="protein sequence ID" value="KAA9105949.1"/>
    <property type="molecule type" value="Genomic_DNA"/>
</dbReference>
<dbReference type="InterPro" id="IPR002347">
    <property type="entry name" value="SDR_fam"/>
</dbReference>
<dbReference type="OrthoDB" id="517007at2"/>
<keyword evidence="5" id="KW-1185">Reference proteome</keyword>
<dbReference type="InterPro" id="IPR020904">
    <property type="entry name" value="Sc_DH/Rdtase_CS"/>
</dbReference>
<dbReference type="Gene3D" id="3.40.50.720">
    <property type="entry name" value="NAD(P)-binding Rossmann-like Domain"/>
    <property type="match status" value="1"/>
</dbReference>
<feature type="domain" description="Ketoreductase" evidence="3">
    <location>
        <begin position="8"/>
        <end position="195"/>
    </location>
</feature>